<evidence type="ECO:0000256" key="11">
    <source>
        <dbReference type="SAM" id="Coils"/>
    </source>
</evidence>
<comment type="function">
    <text evidence="10">F(1)F(0) ATP synthase produces ATP from ADP in the presence of a proton or sodium gradient. F-type ATPases consist of two structural domains, F(1) containing the extramembraneous catalytic core and F(0) containing the membrane proton channel, linked together by a central stalk and a peripheral stalk. During catalysis, ATP synthesis in the catalytic domain of F(1) is coupled via a rotary mechanism of the central stalk subunits to proton translocation.</text>
</comment>
<dbReference type="EMBL" id="GDJX01019851">
    <property type="protein sequence ID" value="JAT48085.1"/>
    <property type="molecule type" value="Transcribed_RNA"/>
</dbReference>
<dbReference type="CDD" id="cd06503">
    <property type="entry name" value="ATP-synt_Fo_b"/>
    <property type="match status" value="1"/>
</dbReference>
<keyword evidence="3" id="KW-0813">Transport</keyword>
<dbReference type="HAMAP" id="MF_01398">
    <property type="entry name" value="ATP_synth_b_bprime"/>
    <property type="match status" value="1"/>
</dbReference>
<evidence type="ECO:0000256" key="10">
    <source>
        <dbReference type="ARBA" id="ARBA00025198"/>
    </source>
</evidence>
<dbReference type="GO" id="GO:0015986">
    <property type="term" value="P:proton motive force-driven ATP synthesis"/>
    <property type="evidence" value="ECO:0007669"/>
    <property type="project" value="InterPro"/>
</dbReference>
<evidence type="ECO:0000256" key="7">
    <source>
        <dbReference type="ARBA" id="ARBA00022989"/>
    </source>
</evidence>
<protein>
    <submittedName>
        <fullName evidence="12">ATP synthase subunit b', chloroplastic</fullName>
    </submittedName>
</protein>
<dbReference type="InterPro" id="IPR050059">
    <property type="entry name" value="ATP_synthase_B_chain"/>
</dbReference>
<keyword evidence="4" id="KW-0138">CF(0)</keyword>
<keyword evidence="7" id="KW-1133">Transmembrane helix</keyword>
<organism evidence="12">
    <name type="scientific">Anthurium amnicola</name>
    <dbReference type="NCBI Taxonomy" id="1678845"/>
    <lineage>
        <taxon>Eukaryota</taxon>
        <taxon>Viridiplantae</taxon>
        <taxon>Streptophyta</taxon>
        <taxon>Embryophyta</taxon>
        <taxon>Tracheophyta</taxon>
        <taxon>Spermatophyta</taxon>
        <taxon>Magnoliopsida</taxon>
        <taxon>Liliopsida</taxon>
        <taxon>Araceae</taxon>
        <taxon>Pothoideae</taxon>
        <taxon>Potheae</taxon>
        <taxon>Anthurium</taxon>
    </lineage>
</organism>
<evidence type="ECO:0000256" key="8">
    <source>
        <dbReference type="ARBA" id="ARBA00023065"/>
    </source>
</evidence>
<comment type="subcellular location">
    <subcellularLocation>
        <location evidence="1">Membrane</location>
        <topology evidence="1">Single-pass membrane protein</topology>
    </subcellularLocation>
</comment>
<keyword evidence="5" id="KW-0812">Transmembrane</keyword>
<gene>
    <name evidence="12" type="primary">ATPG</name>
    <name evidence="12" type="ORF">g.89013</name>
</gene>
<dbReference type="PANTHER" id="PTHR33445">
    <property type="entry name" value="ATP SYNTHASE SUBUNIT B', CHLOROPLASTIC"/>
    <property type="match status" value="1"/>
</dbReference>
<dbReference type="GO" id="GO:0045259">
    <property type="term" value="C:proton-transporting ATP synthase complex"/>
    <property type="evidence" value="ECO:0007669"/>
    <property type="project" value="UniProtKB-KW"/>
</dbReference>
<evidence type="ECO:0000256" key="9">
    <source>
        <dbReference type="ARBA" id="ARBA00023136"/>
    </source>
</evidence>
<evidence type="ECO:0000256" key="3">
    <source>
        <dbReference type="ARBA" id="ARBA00022448"/>
    </source>
</evidence>
<dbReference type="PANTHER" id="PTHR33445:SF2">
    <property type="entry name" value="ATP SYNTHASE SUBUNIT B', CHLOROPLASTIC"/>
    <property type="match status" value="1"/>
</dbReference>
<keyword evidence="6" id="KW-0375">Hydrogen ion transport</keyword>
<accession>A0A1D1Y0B6</accession>
<evidence type="ECO:0000256" key="4">
    <source>
        <dbReference type="ARBA" id="ARBA00022547"/>
    </source>
</evidence>
<comment type="similarity">
    <text evidence="2">Belongs to the ATPase B chain family.</text>
</comment>
<dbReference type="InterPro" id="IPR034679">
    <property type="entry name" value="ATP_synth_b"/>
</dbReference>
<evidence type="ECO:0000313" key="12">
    <source>
        <dbReference type="EMBL" id="JAT48085.1"/>
    </source>
</evidence>
<evidence type="ECO:0000256" key="5">
    <source>
        <dbReference type="ARBA" id="ARBA00022692"/>
    </source>
</evidence>
<sequence>MPYYSHLSLHLSSLIPPLNQAEGERERPETMASAVMASTNTPSRTLLSPVACTGNSRTPKQQQAAAAAPNRFQQLKLAVGAGRAAAAGLVAAAAWGSAPAAALAAEIEKAALFDFNLTLPAIAAEFLLLMVALDKVYFTPLGRFMDERDAAIRAQLADVKDTSGEVRQLEEQAAAVMKAARAEISAALNQMKKETTAELEQKLAEGRRRVEAELAEALANLERQKEETIAALDSQIAALSDEIVKKVLPTL</sequence>
<dbReference type="AlphaFoldDB" id="A0A1D1Y0B6"/>
<evidence type="ECO:0000256" key="1">
    <source>
        <dbReference type="ARBA" id="ARBA00004167"/>
    </source>
</evidence>
<keyword evidence="9" id="KW-0472">Membrane</keyword>
<dbReference type="GO" id="GO:0046961">
    <property type="term" value="F:proton-transporting ATPase activity, rotational mechanism"/>
    <property type="evidence" value="ECO:0007669"/>
    <property type="project" value="TreeGrafter"/>
</dbReference>
<feature type="coiled-coil region" evidence="11">
    <location>
        <begin position="152"/>
        <end position="242"/>
    </location>
</feature>
<evidence type="ECO:0000256" key="6">
    <source>
        <dbReference type="ARBA" id="ARBA00022781"/>
    </source>
</evidence>
<reference evidence="12" key="1">
    <citation type="submission" date="2015-07" db="EMBL/GenBank/DDBJ databases">
        <title>Transcriptome Assembly of Anthurium amnicola.</title>
        <authorList>
            <person name="Suzuki J."/>
        </authorList>
    </citation>
    <scope>NUCLEOTIDE SEQUENCE</scope>
</reference>
<dbReference type="HAMAP" id="MF_01399">
    <property type="entry name" value="ATP_synth_bprime"/>
    <property type="match status" value="1"/>
</dbReference>
<keyword evidence="11" id="KW-0175">Coiled coil</keyword>
<evidence type="ECO:0000256" key="2">
    <source>
        <dbReference type="ARBA" id="ARBA00005513"/>
    </source>
</evidence>
<keyword evidence="8" id="KW-0406">Ion transport</keyword>
<name>A0A1D1Y0B6_9ARAE</name>
<dbReference type="InterPro" id="IPR002146">
    <property type="entry name" value="ATP_synth_b/b'su_bac/chlpt"/>
</dbReference>
<dbReference type="Pfam" id="PF00430">
    <property type="entry name" value="ATP-synt_B"/>
    <property type="match status" value="1"/>
</dbReference>
<proteinExistence type="inferred from homology"/>